<dbReference type="Proteomes" id="UP000279029">
    <property type="component" value="Chromosome"/>
</dbReference>
<accession>A0A3P7P6X9</accession>
<dbReference type="Gene3D" id="6.10.340.10">
    <property type="match status" value="1"/>
</dbReference>
<sequence>MTVKRKLYLGYFILVLMLISLGSVGIVQMGKMNDNIKTMYESDVKAIDLLKSAQYSFALVQRSEKNILLASDQAEKKEHFMHFEERYLEDIYGNISDYNLISEVEIGGLVESIQEFESLQAKAIQESIDGNNDEAIKQSLSIMEAADSINNEFIAMVEIQMEEIEHHYISSVSFYESTKKLVVVFILSSIIISLVVGFIISSYINRQLKKTMSFSSDLSKGKFNKPVQSNRKDEFGELFSSLNITLATLVDMISQSINIASDLDKDSTVLTQVVAQMKTSIDSIHKEVNDIIDSNTEIELKSSEIDRNIDQVLNESQVISGHSSEASNDASLLRRESESLNENIEVVNEKNKFVLNSISHVTVSVDSLKKVAEGIGSITTIIRGISKQTSLLALNANIEAARAGESGKGFAVVANEIKALAEESSSATDQIDKMVQDVQVKIDDVVSKIDETNTEIHSSHEYFTGMMEATEKLGKSIESVADHIIGINDKVIKLVESSSYVKSSSADILNLVISNGDATSEINQEISNQVITFKEIILTSEELKNRANSLTDSNKSFVLE</sequence>
<dbReference type="Pfam" id="PF00015">
    <property type="entry name" value="MCPsignal"/>
    <property type="match status" value="1"/>
</dbReference>
<dbReference type="InterPro" id="IPR004089">
    <property type="entry name" value="MCPsignal_dom"/>
</dbReference>
<evidence type="ECO:0000256" key="4">
    <source>
        <dbReference type="SAM" id="Phobius"/>
    </source>
</evidence>
<dbReference type="SUPFAM" id="SSF58104">
    <property type="entry name" value="Methyl-accepting chemotaxis protein (MCP) signaling domain"/>
    <property type="match status" value="1"/>
</dbReference>
<dbReference type="InterPro" id="IPR003660">
    <property type="entry name" value="HAMP_dom"/>
</dbReference>
<proteinExistence type="inferred from homology"/>
<dbReference type="EMBL" id="LR130778">
    <property type="protein sequence ID" value="VDN49280.1"/>
    <property type="molecule type" value="Genomic_DNA"/>
</dbReference>
<dbReference type="OrthoDB" id="1706317at2"/>
<dbReference type="KEGG" id="cbar:PATL70BA_3351"/>
<evidence type="ECO:0000256" key="1">
    <source>
        <dbReference type="ARBA" id="ARBA00023224"/>
    </source>
</evidence>
<keyword evidence="8" id="KW-1185">Reference proteome</keyword>
<keyword evidence="4" id="KW-0812">Transmembrane</keyword>
<dbReference type="InterPro" id="IPR024478">
    <property type="entry name" value="HlyB_4HB_MCP"/>
</dbReference>
<dbReference type="RefSeq" id="WP_125138272.1">
    <property type="nucleotide sequence ID" value="NZ_LR130778.1"/>
</dbReference>
<evidence type="ECO:0000259" key="5">
    <source>
        <dbReference type="PROSITE" id="PS50111"/>
    </source>
</evidence>
<evidence type="ECO:0000256" key="3">
    <source>
        <dbReference type="PROSITE-ProRule" id="PRU00284"/>
    </source>
</evidence>
<feature type="transmembrane region" description="Helical" evidence="4">
    <location>
        <begin position="6"/>
        <end position="27"/>
    </location>
</feature>
<name>A0A3P7P6X9_9FIRM</name>
<evidence type="ECO:0000313" key="8">
    <source>
        <dbReference type="Proteomes" id="UP000279029"/>
    </source>
</evidence>
<protein>
    <submittedName>
        <fullName evidence="7">Methyl-accepting chemotaxis protein</fullName>
    </submittedName>
</protein>
<dbReference type="GO" id="GO:0016020">
    <property type="term" value="C:membrane"/>
    <property type="evidence" value="ECO:0007669"/>
    <property type="project" value="InterPro"/>
</dbReference>
<feature type="domain" description="HAMP" evidence="6">
    <location>
        <begin position="202"/>
        <end position="254"/>
    </location>
</feature>
<keyword evidence="1 3" id="KW-0807">Transducer</keyword>
<evidence type="ECO:0000313" key="7">
    <source>
        <dbReference type="EMBL" id="VDN49280.1"/>
    </source>
</evidence>
<dbReference type="PANTHER" id="PTHR32089">
    <property type="entry name" value="METHYL-ACCEPTING CHEMOTAXIS PROTEIN MCPB"/>
    <property type="match status" value="1"/>
</dbReference>
<dbReference type="GO" id="GO:0007165">
    <property type="term" value="P:signal transduction"/>
    <property type="evidence" value="ECO:0007669"/>
    <property type="project" value="UniProtKB-KW"/>
</dbReference>
<dbReference type="PROSITE" id="PS50885">
    <property type="entry name" value="HAMP"/>
    <property type="match status" value="1"/>
</dbReference>
<feature type="domain" description="Methyl-accepting transducer" evidence="5">
    <location>
        <begin position="280"/>
        <end position="509"/>
    </location>
</feature>
<comment type="similarity">
    <text evidence="2">Belongs to the methyl-accepting chemotaxis (MCP) protein family.</text>
</comment>
<evidence type="ECO:0000259" key="6">
    <source>
        <dbReference type="PROSITE" id="PS50885"/>
    </source>
</evidence>
<feature type="transmembrane region" description="Helical" evidence="4">
    <location>
        <begin position="181"/>
        <end position="204"/>
    </location>
</feature>
<organism evidence="7 8">
    <name type="scientific">Petrocella atlantisensis</name>
    <dbReference type="NCBI Taxonomy" id="2173034"/>
    <lineage>
        <taxon>Bacteria</taxon>
        <taxon>Bacillati</taxon>
        <taxon>Bacillota</taxon>
        <taxon>Clostridia</taxon>
        <taxon>Lachnospirales</taxon>
        <taxon>Vallitaleaceae</taxon>
        <taxon>Petrocella</taxon>
    </lineage>
</organism>
<evidence type="ECO:0000256" key="2">
    <source>
        <dbReference type="ARBA" id="ARBA00029447"/>
    </source>
</evidence>
<keyword evidence="4" id="KW-0472">Membrane</keyword>
<dbReference type="Gene3D" id="1.10.287.950">
    <property type="entry name" value="Methyl-accepting chemotaxis protein"/>
    <property type="match status" value="1"/>
</dbReference>
<gene>
    <name evidence="7" type="ORF">PATL70BA_3351</name>
</gene>
<dbReference type="Pfam" id="PF12729">
    <property type="entry name" value="4HB_MCP_1"/>
    <property type="match status" value="1"/>
</dbReference>
<dbReference type="AlphaFoldDB" id="A0A3P7P6X9"/>
<dbReference type="SMART" id="SM00283">
    <property type="entry name" value="MA"/>
    <property type="match status" value="1"/>
</dbReference>
<dbReference type="PANTHER" id="PTHR32089:SF112">
    <property type="entry name" value="LYSOZYME-LIKE PROTEIN-RELATED"/>
    <property type="match status" value="1"/>
</dbReference>
<dbReference type="PROSITE" id="PS50111">
    <property type="entry name" value="CHEMOTAXIS_TRANSDUC_2"/>
    <property type="match status" value="1"/>
</dbReference>
<reference evidence="7 8" key="1">
    <citation type="submission" date="2018-09" db="EMBL/GenBank/DDBJ databases">
        <authorList>
            <person name="Postec A."/>
        </authorList>
    </citation>
    <scope>NUCLEOTIDE SEQUENCE [LARGE SCALE GENOMIC DNA]</scope>
    <source>
        <strain evidence="7">70B-A</strain>
    </source>
</reference>
<keyword evidence="4" id="KW-1133">Transmembrane helix</keyword>